<gene>
    <name evidence="2" type="ORF">C8261_00060</name>
</gene>
<dbReference type="PANTHER" id="PTHR30535">
    <property type="entry name" value="VITAMIN B12-BINDING PROTEIN"/>
    <property type="match status" value="1"/>
</dbReference>
<dbReference type="Gene3D" id="3.40.50.1980">
    <property type="entry name" value="Nitrogenase molybdenum iron protein domain"/>
    <property type="match status" value="2"/>
</dbReference>
<dbReference type="Pfam" id="PF01497">
    <property type="entry name" value="Peripla_BP_2"/>
    <property type="match status" value="1"/>
</dbReference>
<organism evidence="2 3">
    <name type="scientific">Pseudothauera lacus</name>
    <dbReference type="NCBI Taxonomy" id="2136175"/>
    <lineage>
        <taxon>Bacteria</taxon>
        <taxon>Pseudomonadati</taxon>
        <taxon>Pseudomonadota</taxon>
        <taxon>Betaproteobacteria</taxon>
        <taxon>Rhodocyclales</taxon>
        <taxon>Zoogloeaceae</taxon>
        <taxon>Pseudothauera</taxon>
    </lineage>
</organism>
<feature type="domain" description="Fe/B12 periplasmic-binding" evidence="1">
    <location>
        <begin position="48"/>
        <end position="304"/>
    </location>
</feature>
<dbReference type="PANTHER" id="PTHR30535:SF4">
    <property type="entry name" value="HEMIN-BINDING PERIPLASMIC PROTEIN HMUT"/>
    <property type="match status" value="1"/>
</dbReference>
<sequence>MAGVARRRTAGGAVSARRIWLKRAAALLGTGLLPLSHAAHPAPPGLTRVVSVGGDVTEIVCALGAEQCLVGVDSTSTHPASLNGLPVVGYMRALSAEGVLSLAPQVVLAASQAGPPVVLRQLADAGVKVVRVPAGYSFESLLAKLDVVAEALALQHAGEALAAELNARWQECTALVAQLRARRAQAPRVMYIMAHGNAVMVSGTQTGADAVIGLAGGRNALEAMEGYKPLSAEAVVAAAPDVIVVSREGLEMAGGVEGVLAMPGVAMTPAGRAGRVEAFDAVFLLGFGPRLPEAVSALATALGR</sequence>
<dbReference type="AlphaFoldDB" id="A0A2T4IJC0"/>
<dbReference type="SUPFAM" id="SSF53807">
    <property type="entry name" value="Helical backbone' metal receptor"/>
    <property type="match status" value="1"/>
</dbReference>
<dbReference type="InterPro" id="IPR002491">
    <property type="entry name" value="ABC_transptr_periplasmic_BD"/>
</dbReference>
<evidence type="ECO:0000313" key="2">
    <source>
        <dbReference type="EMBL" id="PTD97864.1"/>
    </source>
</evidence>
<dbReference type="Proteomes" id="UP000241193">
    <property type="component" value="Unassembled WGS sequence"/>
</dbReference>
<accession>A0A2T4IJC0</accession>
<keyword evidence="3" id="KW-1185">Reference proteome</keyword>
<comment type="caution">
    <text evidence="2">The sequence shown here is derived from an EMBL/GenBank/DDBJ whole genome shotgun (WGS) entry which is preliminary data.</text>
</comment>
<proteinExistence type="predicted"/>
<dbReference type="EMBL" id="PZKC01000001">
    <property type="protein sequence ID" value="PTD97864.1"/>
    <property type="molecule type" value="Genomic_DNA"/>
</dbReference>
<dbReference type="InterPro" id="IPR050902">
    <property type="entry name" value="ABC_Transporter_SBP"/>
</dbReference>
<dbReference type="PROSITE" id="PS50983">
    <property type="entry name" value="FE_B12_PBP"/>
    <property type="match status" value="1"/>
</dbReference>
<evidence type="ECO:0000259" key="1">
    <source>
        <dbReference type="PROSITE" id="PS50983"/>
    </source>
</evidence>
<dbReference type="OrthoDB" id="9797736at2"/>
<reference evidence="2 3" key="1">
    <citation type="submission" date="2018-03" db="EMBL/GenBank/DDBJ databases">
        <authorList>
            <person name="Keele B.F."/>
        </authorList>
    </citation>
    <scope>NUCLEOTIDE SEQUENCE [LARGE SCALE GENOMIC DNA]</scope>
    <source>
        <strain evidence="2 3">D20</strain>
    </source>
</reference>
<evidence type="ECO:0000313" key="3">
    <source>
        <dbReference type="Proteomes" id="UP000241193"/>
    </source>
</evidence>
<reference evidence="2 3" key="2">
    <citation type="submission" date="2018-04" db="EMBL/GenBank/DDBJ databases">
        <title>Thauera lacus sp. nov., isolated from an saline lake in Inner Mongolia, China.</title>
        <authorList>
            <person name="Liang Q.-Y."/>
        </authorList>
    </citation>
    <scope>NUCLEOTIDE SEQUENCE [LARGE SCALE GENOMIC DNA]</scope>
    <source>
        <strain evidence="2 3">D20</strain>
    </source>
</reference>
<protein>
    <submittedName>
        <fullName evidence="2">Hemin ABC transporter substrate-binding protein</fullName>
    </submittedName>
</protein>
<name>A0A2T4IJC0_9RHOO</name>